<comment type="subunit">
    <text evidence="6">Part of the 50S ribosomal subunit. Contacts protein L20.</text>
</comment>
<accession>A0A3E2BQR8</accession>
<evidence type="ECO:0000313" key="9">
    <source>
        <dbReference type="EMBL" id="RFT16976.1"/>
    </source>
</evidence>
<gene>
    <name evidence="6" type="primary">rplU</name>
    <name evidence="9" type="ORF">OP8BY_0918</name>
</gene>
<keyword evidence="2 6" id="KW-0699">rRNA-binding</keyword>
<dbReference type="HAMAP" id="MF_01363">
    <property type="entry name" value="Ribosomal_bL21"/>
    <property type="match status" value="1"/>
</dbReference>
<protein>
    <recommendedName>
        <fullName evidence="6">Large ribosomal subunit protein bL21</fullName>
    </recommendedName>
</protein>
<feature type="compositionally biased region" description="Basic and acidic residues" evidence="8">
    <location>
        <begin position="125"/>
        <end position="135"/>
    </location>
</feature>
<dbReference type="GO" id="GO:1990904">
    <property type="term" value="C:ribonucleoprotein complex"/>
    <property type="evidence" value="ECO:0007669"/>
    <property type="project" value="UniProtKB-KW"/>
</dbReference>
<evidence type="ECO:0000256" key="1">
    <source>
        <dbReference type="ARBA" id="ARBA00008563"/>
    </source>
</evidence>
<comment type="similarity">
    <text evidence="1 6 7">Belongs to the bacterial ribosomal protein bL21 family.</text>
</comment>
<evidence type="ECO:0000313" key="10">
    <source>
        <dbReference type="Proteomes" id="UP000257323"/>
    </source>
</evidence>
<dbReference type="NCBIfam" id="TIGR00061">
    <property type="entry name" value="L21"/>
    <property type="match status" value="1"/>
</dbReference>
<dbReference type="AlphaFoldDB" id="A0A3E2BQR8"/>
<evidence type="ECO:0000256" key="6">
    <source>
        <dbReference type="HAMAP-Rule" id="MF_01363"/>
    </source>
</evidence>
<dbReference type="InterPro" id="IPR028909">
    <property type="entry name" value="bL21-like"/>
</dbReference>
<dbReference type="PROSITE" id="PS01169">
    <property type="entry name" value="RIBOSOMAL_L21"/>
    <property type="match status" value="1"/>
</dbReference>
<evidence type="ECO:0000256" key="2">
    <source>
        <dbReference type="ARBA" id="ARBA00022730"/>
    </source>
</evidence>
<feature type="compositionally biased region" description="Basic and acidic residues" evidence="8">
    <location>
        <begin position="148"/>
        <end position="158"/>
    </location>
</feature>
<evidence type="ECO:0000256" key="4">
    <source>
        <dbReference type="ARBA" id="ARBA00022980"/>
    </source>
</evidence>
<dbReference type="GO" id="GO:0019843">
    <property type="term" value="F:rRNA binding"/>
    <property type="evidence" value="ECO:0007669"/>
    <property type="project" value="UniProtKB-UniRule"/>
</dbReference>
<sequence>MFAVIKTGGKQYRVKEGDILSVEKLEAEKGQVVHFDQVLLLEDGQQVQVGTPYLEKARVAAEVLEDYKDEKVIVFKKKRRKGYRRKKGHRQLLTRVRISGIYPEGQAIEGEKPAVEPAPKKPRKKETTTRAEKPAAGKAAPAARKTAKKETTGKTKEK</sequence>
<dbReference type="SUPFAM" id="SSF141091">
    <property type="entry name" value="L21p-like"/>
    <property type="match status" value="1"/>
</dbReference>
<dbReference type="GO" id="GO:0003735">
    <property type="term" value="F:structural constituent of ribosome"/>
    <property type="evidence" value="ECO:0007669"/>
    <property type="project" value="InterPro"/>
</dbReference>
<name>A0A3E2BQR8_9BACT</name>
<keyword evidence="4 6" id="KW-0689">Ribosomal protein</keyword>
<dbReference type="InterPro" id="IPR018258">
    <property type="entry name" value="Ribosomal_bL21_CS"/>
</dbReference>
<dbReference type="EMBL" id="QUAH01000001">
    <property type="protein sequence ID" value="RFT16976.1"/>
    <property type="molecule type" value="Genomic_DNA"/>
</dbReference>
<dbReference type="PANTHER" id="PTHR21349">
    <property type="entry name" value="50S RIBOSOMAL PROTEIN L21"/>
    <property type="match status" value="1"/>
</dbReference>
<feature type="region of interest" description="Disordered" evidence="8">
    <location>
        <begin position="105"/>
        <end position="158"/>
    </location>
</feature>
<dbReference type="Proteomes" id="UP000257323">
    <property type="component" value="Unassembled WGS sequence"/>
</dbReference>
<proteinExistence type="inferred from homology"/>
<evidence type="ECO:0000256" key="7">
    <source>
        <dbReference type="RuleBase" id="RU000562"/>
    </source>
</evidence>
<keyword evidence="3 6" id="KW-0694">RNA-binding</keyword>
<dbReference type="Pfam" id="PF00829">
    <property type="entry name" value="Ribosomal_L21p"/>
    <property type="match status" value="1"/>
</dbReference>
<dbReference type="InterPro" id="IPR036164">
    <property type="entry name" value="bL21-like_sf"/>
</dbReference>
<dbReference type="PANTHER" id="PTHR21349:SF0">
    <property type="entry name" value="LARGE RIBOSOMAL SUBUNIT PROTEIN BL21M"/>
    <property type="match status" value="1"/>
</dbReference>
<dbReference type="InterPro" id="IPR001787">
    <property type="entry name" value="Ribosomal_bL21"/>
</dbReference>
<keyword evidence="5 6" id="KW-0687">Ribonucleoprotein</keyword>
<comment type="function">
    <text evidence="6 7">This protein binds to 23S rRNA in the presence of protein L20.</text>
</comment>
<evidence type="ECO:0000256" key="8">
    <source>
        <dbReference type="SAM" id="MobiDB-lite"/>
    </source>
</evidence>
<dbReference type="GO" id="GO:0006412">
    <property type="term" value="P:translation"/>
    <property type="evidence" value="ECO:0007669"/>
    <property type="project" value="UniProtKB-UniRule"/>
</dbReference>
<reference evidence="9 10" key="1">
    <citation type="submission" date="2018-08" db="EMBL/GenBank/DDBJ databases">
        <title>Genome analysis of the thermophilic bacterium of the candidate phylum Aminicenantes from deep subsurface aquifer revealed its physiology and ecological role.</title>
        <authorList>
            <person name="Kadnikov V.V."/>
            <person name="Mardanov A.V."/>
            <person name="Beletsky A.V."/>
            <person name="Karnachuk O.V."/>
            <person name="Ravin N.V."/>
        </authorList>
    </citation>
    <scope>NUCLEOTIDE SEQUENCE [LARGE SCALE GENOMIC DNA]</scope>
    <source>
        <strain evidence="9">BY38</strain>
    </source>
</reference>
<dbReference type="GO" id="GO:0005840">
    <property type="term" value="C:ribosome"/>
    <property type="evidence" value="ECO:0007669"/>
    <property type="project" value="UniProtKB-KW"/>
</dbReference>
<organism evidence="9 10">
    <name type="scientific">Candidatus Saccharicenans subterraneus</name>
    <dbReference type="NCBI Taxonomy" id="2508984"/>
    <lineage>
        <taxon>Bacteria</taxon>
        <taxon>Candidatus Aminicenantota</taxon>
        <taxon>Candidatus Aminicenantia</taxon>
        <taxon>Candidatus Aminicenantales</taxon>
        <taxon>Candidatus Saccharicenantaceae</taxon>
        <taxon>Candidatus Saccharicenans</taxon>
    </lineage>
</organism>
<comment type="caution">
    <text evidence="9">The sequence shown here is derived from an EMBL/GenBank/DDBJ whole genome shotgun (WGS) entry which is preliminary data.</text>
</comment>
<evidence type="ECO:0000256" key="3">
    <source>
        <dbReference type="ARBA" id="ARBA00022884"/>
    </source>
</evidence>
<dbReference type="GO" id="GO:0005737">
    <property type="term" value="C:cytoplasm"/>
    <property type="evidence" value="ECO:0007669"/>
    <property type="project" value="UniProtKB-ARBA"/>
</dbReference>
<evidence type="ECO:0000256" key="5">
    <source>
        <dbReference type="ARBA" id="ARBA00023274"/>
    </source>
</evidence>